<comment type="subcellular location">
    <subcellularLocation>
        <location evidence="1">Secreted</location>
    </subcellularLocation>
</comment>
<name>A0ABP0U0D3_9BRYO</name>
<keyword evidence="7" id="KW-1185">Reference proteome</keyword>
<evidence type="ECO:0000256" key="4">
    <source>
        <dbReference type="ARBA" id="ARBA00022729"/>
    </source>
</evidence>
<evidence type="ECO:0000256" key="5">
    <source>
        <dbReference type="ARBA" id="ARBA00023157"/>
    </source>
</evidence>
<evidence type="ECO:0008006" key="8">
    <source>
        <dbReference type="Google" id="ProtNLM"/>
    </source>
</evidence>
<dbReference type="PANTHER" id="PTHR33109">
    <property type="entry name" value="EPIDERMAL PATTERNING FACTOR-LIKE PROTEIN 4"/>
    <property type="match status" value="1"/>
</dbReference>
<keyword evidence="4" id="KW-0732">Signal</keyword>
<evidence type="ECO:0000313" key="6">
    <source>
        <dbReference type="EMBL" id="CAK9209299.1"/>
    </source>
</evidence>
<proteinExistence type="inferred from homology"/>
<gene>
    <name evidence="6" type="ORF">CSSPTR1EN2_LOCUS9614</name>
</gene>
<keyword evidence="5" id="KW-1015">Disulfide bond</keyword>
<organism evidence="6 7">
    <name type="scientific">Sphagnum troendelagicum</name>
    <dbReference type="NCBI Taxonomy" id="128251"/>
    <lineage>
        <taxon>Eukaryota</taxon>
        <taxon>Viridiplantae</taxon>
        <taxon>Streptophyta</taxon>
        <taxon>Embryophyta</taxon>
        <taxon>Bryophyta</taxon>
        <taxon>Sphagnophytina</taxon>
        <taxon>Sphagnopsida</taxon>
        <taxon>Sphagnales</taxon>
        <taxon>Sphagnaceae</taxon>
        <taxon>Sphagnum</taxon>
    </lineage>
</organism>
<evidence type="ECO:0000256" key="2">
    <source>
        <dbReference type="ARBA" id="ARBA00008127"/>
    </source>
</evidence>
<dbReference type="InterPro" id="IPR039455">
    <property type="entry name" value="EPFL"/>
</dbReference>
<evidence type="ECO:0000256" key="3">
    <source>
        <dbReference type="ARBA" id="ARBA00022525"/>
    </source>
</evidence>
<accession>A0ABP0U0D3</accession>
<evidence type="ECO:0000256" key="1">
    <source>
        <dbReference type="ARBA" id="ARBA00004613"/>
    </source>
</evidence>
<dbReference type="Proteomes" id="UP001497512">
    <property type="component" value="Chromosome 17"/>
</dbReference>
<reference evidence="6" key="1">
    <citation type="submission" date="2024-02" db="EMBL/GenBank/DDBJ databases">
        <authorList>
            <consortium name="ELIXIR-Norway"/>
            <consortium name="Elixir Norway"/>
        </authorList>
    </citation>
    <scope>NUCLEOTIDE SEQUENCE</scope>
</reference>
<protein>
    <recommendedName>
        <fullName evidence="8">Epidermal patterning factor-like protein</fullName>
    </recommendedName>
</protein>
<dbReference type="PANTHER" id="PTHR33109:SF4">
    <property type="entry name" value="EPIDERMAL PATTERNING FACTOR-LIKE PROTEIN 6"/>
    <property type="match status" value="1"/>
</dbReference>
<keyword evidence="3" id="KW-0964">Secreted</keyword>
<sequence length="150" mass="16192">MAAVGAVTEMPFRQYSHEAADQAVDFFSLQVAAGTYGQSTVRESCQLCILLQRLHSTFSRPAAATSLRNYRNSRFKEAKMNRRLLLVGPGSSPPTCQAKCGLCTPCKPVRVATGGPHAAAAASAVVGVISETEYYPEVWRCQCGDTLFMP</sequence>
<dbReference type="EMBL" id="OZ019909">
    <property type="protein sequence ID" value="CAK9209299.1"/>
    <property type="molecule type" value="Genomic_DNA"/>
</dbReference>
<dbReference type="Pfam" id="PF17181">
    <property type="entry name" value="EPF"/>
    <property type="match status" value="1"/>
</dbReference>
<evidence type="ECO:0000313" key="7">
    <source>
        <dbReference type="Proteomes" id="UP001497512"/>
    </source>
</evidence>
<comment type="similarity">
    <text evidence="2">Belongs to the plant cysteine rich small secretory peptide family. Epidermal patterning factor subfamily.</text>
</comment>